<dbReference type="Proteomes" id="UP000250275">
    <property type="component" value="Unassembled WGS sequence"/>
</dbReference>
<evidence type="ECO:0000313" key="2">
    <source>
        <dbReference type="EMBL" id="OAD62026.1"/>
    </source>
</evidence>
<keyword evidence="1" id="KW-1133">Transmembrane helix</keyword>
<protein>
    <submittedName>
        <fullName evidence="2">Uncharacterized protein</fullName>
    </submittedName>
</protein>
<feature type="transmembrane region" description="Helical" evidence="1">
    <location>
        <begin position="62"/>
        <end position="91"/>
    </location>
</feature>
<feature type="transmembrane region" description="Helical" evidence="1">
    <location>
        <begin position="103"/>
        <end position="123"/>
    </location>
</feature>
<organism evidence="2 3">
    <name type="scientific">Eufriesea mexicana</name>
    <dbReference type="NCBI Taxonomy" id="516756"/>
    <lineage>
        <taxon>Eukaryota</taxon>
        <taxon>Metazoa</taxon>
        <taxon>Ecdysozoa</taxon>
        <taxon>Arthropoda</taxon>
        <taxon>Hexapoda</taxon>
        <taxon>Insecta</taxon>
        <taxon>Pterygota</taxon>
        <taxon>Neoptera</taxon>
        <taxon>Endopterygota</taxon>
        <taxon>Hymenoptera</taxon>
        <taxon>Apocrita</taxon>
        <taxon>Aculeata</taxon>
        <taxon>Apoidea</taxon>
        <taxon>Anthophila</taxon>
        <taxon>Apidae</taxon>
        <taxon>Eufriesea</taxon>
    </lineage>
</organism>
<dbReference type="EMBL" id="KQ759898">
    <property type="protein sequence ID" value="OAD62026.1"/>
    <property type="molecule type" value="Genomic_DNA"/>
</dbReference>
<reference evidence="2 3" key="1">
    <citation type="submission" date="2015-07" db="EMBL/GenBank/DDBJ databases">
        <title>The genome of Eufriesea mexicana.</title>
        <authorList>
            <person name="Pan H."/>
            <person name="Kapheim K."/>
        </authorList>
    </citation>
    <scope>NUCLEOTIDE SEQUENCE [LARGE SCALE GENOMIC DNA]</scope>
    <source>
        <strain evidence="2">0111107269</strain>
        <tissue evidence="2">Whole body</tissue>
    </source>
</reference>
<evidence type="ECO:0000313" key="3">
    <source>
        <dbReference type="Proteomes" id="UP000250275"/>
    </source>
</evidence>
<dbReference type="OrthoDB" id="2014092at2759"/>
<keyword evidence="1" id="KW-0472">Membrane</keyword>
<dbReference type="AlphaFoldDB" id="A0A310SQV1"/>
<proteinExistence type="predicted"/>
<gene>
    <name evidence="2" type="ORF">WN48_07587</name>
</gene>
<sequence length="153" mass="17125">MVLQNFEVAKVIYEKGCIQAGEEWVERNLLAIVTGAVATAFAQGDLTFGIRYPGFDIRWTQLCDVGFLFTTSFTIAFLVGRQCGCLLWVIALLDGRLCITKESFGLIIAMLAKIRFAIVFLIARQCGDLLWIITVHDRPLCIAKEWFGLGLFP</sequence>
<keyword evidence="1" id="KW-0812">Transmembrane</keyword>
<accession>A0A310SQV1</accession>
<name>A0A310SQV1_9HYME</name>
<keyword evidence="3" id="KW-1185">Reference proteome</keyword>
<evidence type="ECO:0000256" key="1">
    <source>
        <dbReference type="SAM" id="Phobius"/>
    </source>
</evidence>
<feature type="transmembrane region" description="Helical" evidence="1">
    <location>
        <begin position="29"/>
        <end position="50"/>
    </location>
</feature>